<feature type="domain" description="FAS1" evidence="3">
    <location>
        <begin position="95"/>
        <end position="232"/>
    </location>
</feature>
<feature type="compositionally biased region" description="Low complexity" evidence="1">
    <location>
        <begin position="35"/>
        <end position="64"/>
    </location>
</feature>
<dbReference type="PANTHER" id="PTHR10900:SF77">
    <property type="entry name" value="FI19380P1"/>
    <property type="match status" value="1"/>
</dbReference>
<sequence length="236" mass="23523">MSTLTNTSTGKRAFSLVALAGALTLAVAGCGGDDTGSTSTPEMTTSSSSSSSMSPSPSDSMTASGAADTTPVGPGCADYAAQVPSGAGSVEGMAQDNVTTAASNNPLLTQLTAAVSGQLNPQVNLVDTLNSGEFTVFAPVDSAFQALPADTLQTLQTPEGAQTLTDVLTYHVVQGRMTPQELVDMGTVPTVQGGDVEVAGTPDALTVNGSTNVICGNVQTSNATVYLVDSVLMPPA</sequence>
<dbReference type="SUPFAM" id="SSF82153">
    <property type="entry name" value="FAS1 domain"/>
    <property type="match status" value="1"/>
</dbReference>
<feature type="region of interest" description="Disordered" evidence="1">
    <location>
        <begin position="32"/>
        <end position="70"/>
    </location>
</feature>
<dbReference type="Proteomes" id="UP001565927">
    <property type="component" value="Unassembled WGS sequence"/>
</dbReference>
<evidence type="ECO:0000256" key="2">
    <source>
        <dbReference type="SAM" id="SignalP"/>
    </source>
</evidence>
<keyword evidence="2" id="KW-0732">Signal</keyword>
<dbReference type="SMART" id="SM00554">
    <property type="entry name" value="FAS1"/>
    <property type="match status" value="1"/>
</dbReference>
<dbReference type="RefSeq" id="WP_370443047.1">
    <property type="nucleotide sequence ID" value="NZ_JBGFTU010000030.1"/>
</dbReference>
<reference evidence="4 5" key="1">
    <citation type="submission" date="2024-07" db="EMBL/GenBank/DDBJ databases">
        <authorList>
            <person name="Thanompreechachai J."/>
            <person name="Duangmal K."/>
        </authorList>
    </citation>
    <scope>NUCLEOTIDE SEQUENCE [LARGE SCALE GENOMIC DNA]</scope>
    <source>
        <strain evidence="4 5">LSe6-4</strain>
    </source>
</reference>
<evidence type="ECO:0000259" key="3">
    <source>
        <dbReference type="PROSITE" id="PS50213"/>
    </source>
</evidence>
<evidence type="ECO:0000313" key="4">
    <source>
        <dbReference type="EMBL" id="MEZ0166836.1"/>
    </source>
</evidence>
<dbReference type="InterPro" id="IPR036378">
    <property type="entry name" value="FAS1_dom_sf"/>
</dbReference>
<accession>A0ABV4H8V5</accession>
<dbReference type="Pfam" id="PF02469">
    <property type="entry name" value="Fasciclin"/>
    <property type="match status" value="1"/>
</dbReference>
<evidence type="ECO:0000313" key="5">
    <source>
        <dbReference type="Proteomes" id="UP001565927"/>
    </source>
</evidence>
<dbReference type="EMBL" id="JBGFTU010000030">
    <property type="protein sequence ID" value="MEZ0166836.1"/>
    <property type="molecule type" value="Genomic_DNA"/>
</dbReference>
<protein>
    <submittedName>
        <fullName evidence="4">Fasciclin domain-containing protein</fullName>
    </submittedName>
</protein>
<name>A0ABV4H8V5_9ACTN</name>
<feature type="chain" id="PRO_5046908587" evidence="2">
    <location>
        <begin position="29"/>
        <end position="236"/>
    </location>
</feature>
<proteinExistence type="predicted"/>
<dbReference type="Gene3D" id="2.30.180.10">
    <property type="entry name" value="FAS1 domain"/>
    <property type="match status" value="1"/>
</dbReference>
<comment type="caution">
    <text evidence="4">The sequence shown here is derived from an EMBL/GenBank/DDBJ whole genome shotgun (WGS) entry which is preliminary data.</text>
</comment>
<evidence type="ECO:0000256" key="1">
    <source>
        <dbReference type="SAM" id="MobiDB-lite"/>
    </source>
</evidence>
<keyword evidence="5" id="KW-1185">Reference proteome</keyword>
<gene>
    <name evidence="4" type="ORF">AB2L27_18940</name>
</gene>
<feature type="signal peptide" evidence="2">
    <location>
        <begin position="1"/>
        <end position="28"/>
    </location>
</feature>
<dbReference type="InterPro" id="IPR050904">
    <property type="entry name" value="Adhesion/Biosynth-related"/>
</dbReference>
<dbReference type="PROSITE" id="PS50213">
    <property type="entry name" value="FAS1"/>
    <property type="match status" value="1"/>
</dbReference>
<organism evidence="4 5">
    <name type="scientific">Kineococcus halophytocola</name>
    <dbReference type="NCBI Taxonomy" id="3234027"/>
    <lineage>
        <taxon>Bacteria</taxon>
        <taxon>Bacillati</taxon>
        <taxon>Actinomycetota</taxon>
        <taxon>Actinomycetes</taxon>
        <taxon>Kineosporiales</taxon>
        <taxon>Kineosporiaceae</taxon>
        <taxon>Kineococcus</taxon>
    </lineage>
</organism>
<dbReference type="PANTHER" id="PTHR10900">
    <property type="entry name" value="PERIOSTIN-RELATED"/>
    <property type="match status" value="1"/>
</dbReference>
<dbReference type="InterPro" id="IPR000782">
    <property type="entry name" value="FAS1_domain"/>
</dbReference>